<evidence type="ECO:0000256" key="6">
    <source>
        <dbReference type="ARBA" id="ARBA00022552"/>
    </source>
</evidence>
<dbReference type="InterPro" id="IPR015947">
    <property type="entry name" value="PUA-like_sf"/>
</dbReference>
<comment type="subcellular location">
    <subcellularLocation>
        <location evidence="1 12">Cytoplasm</location>
    </subcellularLocation>
</comment>
<name>A0A109MTF3_9BACI</name>
<comment type="function">
    <text evidence="10 12">Specifically methylates the N3 position of the uracil ring of uridine 1498 (m3U1498) in 16S rRNA. Acts on the fully assembled 30S ribosomal subunit.</text>
</comment>
<dbReference type="NCBIfam" id="NF008691">
    <property type="entry name" value="PRK11713.1-4"/>
    <property type="match status" value="1"/>
</dbReference>
<feature type="domain" description="Ribosomal RNA small subunit methyltransferase E methyltransferase" evidence="13">
    <location>
        <begin position="72"/>
        <end position="242"/>
    </location>
</feature>
<keyword evidence="8 12" id="KW-0808">Transferase</keyword>
<reference evidence="15 16" key="1">
    <citation type="submission" date="2015-11" db="EMBL/GenBank/DDBJ databases">
        <title>Genome Sequence of Bacillus simplex strain VanAntwerpen2.</title>
        <authorList>
            <person name="Couger M.B."/>
        </authorList>
    </citation>
    <scope>NUCLEOTIDE SEQUENCE [LARGE SCALE GENOMIC DNA]</scope>
    <source>
        <strain evidence="15 16">VanAntwerpen02</strain>
    </source>
</reference>
<dbReference type="NCBIfam" id="TIGR00046">
    <property type="entry name" value="RsmE family RNA methyltransferase"/>
    <property type="match status" value="1"/>
</dbReference>
<dbReference type="SUPFAM" id="SSF88697">
    <property type="entry name" value="PUA domain-like"/>
    <property type="match status" value="1"/>
</dbReference>
<dbReference type="CDD" id="cd18084">
    <property type="entry name" value="RsmE-like"/>
    <property type="match status" value="1"/>
</dbReference>
<dbReference type="GO" id="GO:0070475">
    <property type="term" value="P:rRNA base methylation"/>
    <property type="evidence" value="ECO:0007669"/>
    <property type="project" value="TreeGrafter"/>
</dbReference>
<evidence type="ECO:0000256" key="9">
    <source>
        <dbReference type="ARBA" id="ARBA00022691"/>
    </source>
</evidence>
<dbReference type="InterPro" id="IPR046887">
    <property type="entry name" value="RsmE_PUA-like"/>
</dbReference>
<comment type="catalytic activity">
    <reaction evidence="11 12">
        <text>uridine(1498) in 16S rRNA + S-adenosyl-L-methionine = N(3)-methyluridine(1498) in 16S rRNA + S-adenosyl-L-homocysteine + H(+)</text>
        <dbReference type="Rhea" id="RHEA:42920"/>
        <dbReference type="Rhea" id="RHEA-COMP:10283"/>
        <dbReference type="Rhea" id="RHEA-COMP:10284"/>
        <dbReference type="ChEBI" id="CHEBI:15378"/>
        <dbReference type="ChEBI" id="CHEBI:57856"/>
        <dbReference type="ChEBI" id="CHEBI:59789"/>
        <dbReference type="ChEBI" id="CHEBI:65315"/>
        <dbReference type="ChEBI" id="CHEBI:74502"/>
        <dbReference type="EC" id="2.1.1.193"/>
    </reaction>
</comment>
<evidence type="ECO:0000313" key="16">
    <source>
        <dbReference type="Proteomes" id="UP000064189"/>
    </source>
</evidence>
<keyword evidence="16" id="KW-1185">Reference proteome</keyword>
<evidence type="ECO:0000256" key="3">
    <source>
        <dbReference type="ARBA" id="ARBA00012328"/>
    </source>
</evidence>
<dbReference type="InterPro" id="IPR029026">
    <property type="entry name" value="tRNA_m1G_MTases_N"/>
</dbReference>
<dbReference type="RefSeq" id="WP_061143994.1">
    <property type="nucleotide sequence ID" value="NZ_LNNH01000047.1"/>
</dbReference>
<dbReference type="Pfam" id="PF04452">
    <property type="entry name" value="Methyltrans_RNA"/>
    <property type="match status" value="1"/>
</dbReference>
<comment type="caution">
    <text evidence="15">The sequence shown here is derived from an EMBL/GenBank/DDBJ whole genome shotgun (WGS) entry which is preliminary data.</text>
</comment>
<evidence type="ECO:0000256" key="4">
    <source>
        <dbReference type="ARBA" id="ARBA00013673"/>
    </source>
</evidence>
<evidence type="ECO:0000256" key="2">
    <source>
        <dbReference type="ARBA" id="ARBA00005528"/>
    </source>
</evidence>
<evidence type="ECO:0000256" key="11">
    <source>
        <dbReference type="ARBA" id="ARBA00047944"/>
    </source>
</evidence>
<keyword evidence="6 12" id="KW-0698">rRNA processing</keyword>
<dbReference type="AlphaFoldDB" id="A0A109MTF3"/>
<dbReference type="GO" id="GO:0070042">
    <property type="term" value="F:rRNA (uridine-N3-)-methyltransferase activity"/>
    <property type="evidence" value="ECO:0007669"/>
    <property type="project" value="TreeGrafter"/>
</dbReference>
<dbReference type="SUPFAM" id="SSF75217">
    <property type="entry name" value="alpha/beta knot"/>
    <property type="match status" value="1"/>
</dbReference>
<dbReference type="EC" id="2.1.1.193" evidence="3 12"/>
<dbReference type="InterPro" id="IPR029028">
    <property type="entry name" value="Alpha/beta_knot_MTases"/>
</dbReference>
<evidence type="ECO:0000256" key="7">
    <source>
        <dbReference type="ARBA" id="ARBA00022603"/>
    </source>
</evidence>
<keyword evidence="7 12" id="KW-0489">Methyltransferase</keyword>
<dbReference type="PANTHER" id="PTHR30027">
    <property type="entry name" value="RIBOSOMAL RNA SMALL SUBUNIT METHYLTRANSFERASE E"/>
    <property type="match status" value="1"/>
</dbReference>
<gene>
    <name evidence="15" type="ORF">AS888_00800</name>
</gene>
<feature type="domain" description="Ribosomal RNA small subunit methyltransferase E PUA-like" evidence="14">
    <location>
        <begin position="18"/>
        <end position="64"/>
    </location>
</feature>
<dbReference type="PANTHER" id="PTHR30027:SF3">
    <property type="entry name" value="16S RRNA (URACIL(1498)-N(3))-METHYLTRANSFERASE"/>
    <property type="match status" value="1"/>
</dbReference>
<evidence type="ECO:0000256" key="5">
    <source>
        <dbReference type="ARBA" id="ARBA00022490"/>
    </source>
</evidence>
<evidence type="ECO:0000259" key="14">
    <source>
        <dbReference type="Pfam" id="PF20260"/>
    </source>
</evidence>
<proteinExistence type="inferred from homology"/>
<dbReference type="Gene3D" id="3.40.1280.10">
    <property type="match status" value="1"/>
</dbReference>
<dbReference type="Proteomes" id="UP000064189">
    <property type="component" value="Unassembled WGS sequence"/>
</dbReference>
<dbReference type="GO" id="GO:0005737">
    <property type="term" value="C:cytoplasm"/>
    <property type="evidence" value="ECO:0007669"/>
    <property type="project" value="UniProtKB-SubCell"/>
</dbReference>
<dbReference type="FunFam" id="3.40.1280.10:FF:000020">
    <property type="entry name" value="Ribosomal RNA small subunit methyltransferase E"/>
    <property type="match status" value="1"/>
</dbReference>
<evidence type="ECO:0000313" key="15">
    <source>
        <dbReference type="EMBL" id="KWW12501.1"/>
    </source>
</evidence>
<evidence type="ECO:0000259" key="13">
    <source>
        <dbReference type="Pfam" id="PF04452"/>
    </source>
</evidence>
<comment type="similarity">
    <text evidence="2 12">Belongs to the RNA methyltransferase RsmE family.</text>
</comment>
<dbReference type="Pfam" id="PF20260">
    <property type="entry name" value="PUA_4"/>
    <property type="match status" value="1"/>
</dbReference>
<dbReference type="EMBL" id="LNNH01000047">
    <property type="protein sequence ID" value="KWW12501.1"/>
    <property type="molecule type" value="Genomic_DNA"/>
</dbReference>
<protein>
    <recommendedName>
        <fullName evidence="4 12">Ribosomal RNA small subunit methyltransferase E</fullName>
        <ecNumber evidence="3 12">2.1.1.193</ecNumber>
    </recommendedName>
</protein>
<keyword evidence="5 12" id="KW-0963">Cytoplasm</keyword>
<accession>A0A109MTF3</accession>
<dbReference type="PIRSF" id="PIRSF015601">
    <property type="entry name" value="MTase_slr0722"/>
    <property type="match status" value="1"/>
</dbReference>
<sequence length="250" mass="27441">MQRYFLNDEDIKGSTVTISGDDFHHIARVMRMAPGERIITVKENGMAAVMEISEMTDDAVIGTVIEWKNEEKELPVRVVIASGLPKGDKLEYIVQKGTELGAAEFIPFIAARSVVKWDHKKVGKKLERLQKISKEAAEQSHRTVIPEVKEPMTADQLASHAAGFDHKLIAFEEEAKRGETSVLASVLKDITAGQSILFVFGPEGGLADKEIEKLSAAGFVACGLGPRILRTETAPLYALSAVSYHVELLR</sequence>
<evidence type="ECO:0000256" key="10">
    <source>
        <dbReference type="ARBA" id="ARBA00025699"/>
    </source>
</evidence>
<dbReference type="Gene3D" id="2.40.240.20">
    <property type="entry name" value="Hypothetical PUA domain-like, domain 1"/>
    <property type="match status" value="1"/>
</dbReference>
<dbReference type="InterPro" id="IPR006700">
    <property type="entry name" value="RsmE"/>
</dbReference>
<dbReference type="InterPro" id="IPR046886">
    <property type="entry name" value="RsmE_MTase_dom"/>
</dbReference>
<organism evidence="15 16">
    <name type="scientific">Peribacillus simplex</name>
    <dbReference type="NCBI Taxonomy" id="1478"/>
    <lineage>
        <taxon>Bacteria</taxon>
        <taxon>Bacillati</taxon>
        <taxon>Bacillota</taxon>
        <taxon>Bacilli</taxon>
        <taxon>Bacillales</taxon>
        <taxon>Bacillaceae</taxon>
        <taxon>Peribacillus</taxon>
    </lineage>
</organism>
<keyword evidence="9 12" id="KW-0949">S-adenosyl-L-methionine</keyword>
<evidence type="ECO:0000256" key="1">
    <source>
        <dbReference type="ARBA" id="ARBA00004496"/>
    </source>
</evidence>
<evidence type="ECO:0000256" key="12">
    <source>
        <dbReference type="PIRNR" id="PIRNR015601"/>
    </source>
</evidence>
<evidence type="ECO:0000256" key="8">
    <source>
        <dbReference type="ARBA" id="ARBA00022679"/>
    </source>
</evidence>